<name>A0A847RS96_9BACT</name>
<dbReference type="EMBL" id="JABAIA010000002">
    <property type="protein sequence ID" value="NLR65826.1"/>
    <property type="molecule type" value="Genomic_DNA"/>
</dbReference>
<sequence length="341" mass="39189">MSRYLFLCLLILCFACQRPAPRQITPAFYYWKQTWTGNAREMQYLRQLPARRLYIKMFDTDVDPGTGKPVPVAILREQAPLPDSIDIVPVVFIVNEVWGKPDTALAANINRLLEQLCRHIPAARIPEVQMDCDWTRTSRDAYFAFLQQLRKLSFFRDRQLSATIRMHQVKFLINSGVPPVDKGLLMCYNMGDLRKAGDHNSILDENTMKSYIGSDRVSAYPVPLDVALPLFDWSVLFRDGRYAGILRNIGAAELRDTALFAPSGKYVYTVQKDSVVNGYLLKAGNVVRRETSEPAVLEAVSRMVAQQRQDYDPVVIFYHLDSVTLHNYPLDELQKIYRFFH</sequence>
<keyword evidence="3" id="KW-1185">Reference proteome</keyword>
<comment type="caution">
    <text evidence="2">The sequence shown here is derived from an EMBL/GenBank/DDBJ whole genome shotgun (WGS) entry which is preliminary data.</text>
</comment>
<dbReference type="RefSeq" id="WP_168871796.1">
    <property type="nucleotide sequence ID" value="NZ_JABAIA010000002.1"/>
</dbReference>
<keyword evidence="1" id="KW-0732">Signal</keyword>
<proteinExistence type="predicted"/>
<evidence type="ECO:0008006" key="4">
    <source>
        <dbReference type="Google" id="ProtNLM"/>
    </source>
</evidence>
<organism evidence="2 3">
    <name type="scientific">Chitinophaga varians</name>
    <dbReference type="NCBI Taxonomy" id="2202339"/>
    <lineage>
        <taxon>Bacteria</taxon>
        <taxon>Pseudomonadati</taxon>
        <taxon>Bacteroidota</taxon>
        <taxon>Chitinophagia</taxon>
        <taxon>Chitinophagales</taxon>
        <taxon>Chitinophagaceae</taxon>
        <taxon>Chitinophaga</taxon>
    </lineage>
</organism>
<gene>
    <name evidence="2" type="ORF">HGH92_16045</name>
</gene>
<protein>
    <recommendedName>
        <fullName evidence="4">Lipoprotein</fullName>
    </recommendedName>
</protein>
<dbReference type="AlphaFoldDB" id="A0A847RS96"/>
<evidence type="ECO:0000313" key="2">
    <source>
        <dbReference type="EMBL" id="NLR65826.1"/>
    </source>
</evidence>
<evidence type="ECO:0000256" key="1">
    <source>
        <dbReference type="SAM" id="SignalP"/>
    </source>
</evidence>
<reference evidence="2 3" key="1">
    <citation type="submission" date="2020-04" db="EMBL/GenBank/DDBJ databases">
        <authorList>
            <person name="Yin C."/>
        </authorList>
    </citation>
    <scope>NUCLEOTIDE SEQUENCE [LARGE SCALE GENOMIC DNA]</scope>
    <source>
        <strain evidence="2 3">Ae27</strain>
    </source>
</reference>
<feature type="chain" id="PRO_5032303041" description="Lipoprotein" evidence="1">
    <location>
        <begin position="21"/>
        <end position="341"/>
    </location>
</feature>
<evidence type="ECO:0000313" key="3">
    <source>
        <dbReference type="Proteomes" id="UP000570474"/>
    </source>
</evidence>
<dbReference type="Proteomes" id="UP000570474">
    <property type="component" value="Unassembled WGS sequence"/>
</dbReference>
<accession>A0A847RS96</accession>
<feature type="signal peptide" evidence="1">
    <location>
        <begin position="1"/>
        <end position="20"/>
    </location>
</feature>